<feature type="binding site" evidence="6">
    <location>
        <position position="85"/>
    </location>
    <ligand>
        <name>Mg(2+)</name>
        <dbReference type="ChEBI" id="CHEBI:18420"/>
        <label>1</label>
        <note>catalytic</note>
    </ligand>
</feature>
<reference evidence="7" key="1">
    <citation type="submission" date="2021-06" db="EMBL/GenBank/DDBJ databases">
        <title>Elioraea tepida, sp. nov., a moderately thermophilic aerobic anoxygenic phototrophic bacterium isolated from an alkaline siliceous hot spring mat community in Yellowstone National Park, WY, USA.</title>
        <authorList>
            <person name="Saini M.K."/>
            <person name="Yoshida S."/>
            <person name="Sebastian A."/>
            <person name="Hirose S."/>
            <person name="Hara E."/>
            <person name="Tamaki H."/>
            <person name="Soulier N.T."/>
            <person name="Albert I."/>
            <person name="Hanada S."/>
            <person name="Bryant D.A."/>
            <person name="Tank M."/>
        </authorList>
    </citation>
    <scope>NUCLEOTIDE SEQUENCE</scope>
    <source>
        <strain evidence="7">MS-P2</strain>
    </source>
</reference>
<proteinExistence type="inferred from homology"/>
<dbReference type="GO" id="GO:0046872">
    <property type="term" value="F:metal ion binding"/>
    <property type="evidence" value="ECO:0007669"/>
    <property type="project" value="UniProtKB-KW"/>
</dbReference>
<dbReference type="CDD" id="cd01641">
    <property type="entry name" value="Bacterial_IMPase_like_1"/>
    <property type="match status" value="1"/>
</dbReference>
<dbReference type="GO" id="GO:0016791">
    <property type="term" value="F:phosphatase activity"/>
    <property type="evidence" value="ECO:0007669"/>
    <property type="project" value="UniProtKB-ARBA"/>
</dbReference>
<dbReference type="PANTHER" id="PTHR43200">
    <property type="entry name" value="PHOSPHATASE"/>
    <property type="match status" value="1"/>
</dbReference>
<dbReference type="RefSeq" id="WP_218284271.1">
    <property type="nucleotide sequence ID" value="NZ_CP076448.1"/>
</dbReference>
<dbReference type="PANTHER" id="PTHR43200:SF6">
    <property type="entry name" value="3'(2'),5'-BISPHOSPHATE NUCLEOTIDASE"/>
    <property type="match status" value="1"/>
</dbReference>
<dbReference type="GO" id="GO:0000105">
    <property type="term" value="P:L-histidine biosynthetic process"/>
    <property type="evidence" value="ECO:0007669"/>
    <property type="project" value="TreeGrafter"/>
</dbReference>
<evidence type="ECO:0000313" key="7">
    <source>
        <dbReference type="EMBL" id="QXM23411.1"/>
    </source>
</evidence>
<name>A0A975YID7_9PROT</name>
<feature type="binding site" evidence="6">
    <location>
        <position position="87"/>
    </location>
    <ligand>
        <name>Mg(2+)</name>
        <dbReference type="ChEBI" id="CHEBI:18420"/>
        <label>1</label>
        <note>catalytic</note>
    </ligand>
</feature>
<feature type="binding site" evidence="6">
    <location>
        <position position="69"/>
    </location>
    <ligand>
        <name>Mg(2+)</name>
        <dbReference type="ChEBI" id="CHEBI:18420"/>
        <label>1</label>
        <note>catalytic</note>
    </ligand>
</feature>
<dbReference type="Pfam" id="PF00459">
    <property type="entry name" value="Inositol_P"/>
    <property type="match status" value="1"/>
</dbReference>
<evidence type="ECO:0000256" key="2">
    <source>
        <dbReference type="ARBA" id="ARBA00009759"/>
    </source>
</evidence>
<dbReference type="AlphaFoldDB" id="A0A975YID7"/>
<comment type="cofactor">
    <cofactor evidence="1 6">
        <name>Mg(2+)</name>
        <dbReference type="ChEBI" id="CHEBI:18420"/>
    </cofactor>
</comment>
<sequence>MGLDLEAAARVAEAAADVAAAVARPFFRERLSILRKGDASPVTAADRAAERAIRALLAERFPDHGVIGEEFGAEREASPWQWVLDPIDGTKSFITGRPSFTTLIGLLHEGVPVLGVINQPITGERWIGLAGRPTRFSAPPGFAAAVGTRQGVALAEAQLSCTTLDLFTPDSRPRWERLAARVGQVTWGGDAYAHGLLALGCLDLIAETTYKPWDWAALVPVIEGAGGVITDWSGAPLRLGADGSVLAAGSAALHAEALAVLAVA</sequence>
<comment type="similarity">
    <text evidence="2">Belongs to the inositol monophosphatase superfamily.</text>
</comment>
<evidence type="ECO:0000256" key="5">
    <source>
        <dbReference type="ARBA" id="ARBA00022842"/>
    </source>
</evidence>
<keyword evidence="3 6" id="KW-0479">Metal-binding</keyword>
<evidence type="ECO:0000313" key="8">
    <source>
        <dbReference type="Proteomes" id="UP000694001"/>
    </source>
</evidence>
<keyword evidence="4" id="KW-0378">Hydrolase</keyword>
<feature type="binding site" evidence="6">
    <location>
        <position position="88"/>
    </location>
    <ligand>
        <name>Mg(2+)</name>
        <dbReference type="ChEBI" id="CHEBI:18420"/>
        <label>1</label>
        <note>catalytic</note>
    </ligand>
</feature>
<dbReference type="InterPro" id="IPR051090">
    <property type="entry name" value="Inositol_monoP_superfamily"/>
</dbReference>
<dbReference type="InterPro" id="IPR000760">
    <property type="entry name" value="Inositol_monophosphatase-like"/>
</dbReference>
<dbReference type="PROSITE" id="PS00629">
    <property type="entry name" value="IMP_1"/>
    <property type="match status" value="1"/>
</dbReference>
<protein>
    <submittedName>
        <fullName evidence="7">Inositol monophosphatase family protein</fullName>
    </submittedName>
</protein>
<keyword evidence="8" id="KW-1185">Reference proteome</keyword>
<evidence type="ECO:0000256" key="1">
    <source>
        <dbReference type="ARBA" id="ARBA00001946"/>
    </source>
</evidence>
<organism evidence="7 8">
    <name type="scientific">Elioraea tepida</name>
    <dbReference type="NCBI Taxonomy" id="2843330"/>
    <lineage>
        <taxon>Bacteria</taxon>
        <taxon>Pseudomonadati</taxon>
        <taxon>Pseudomonadota</taxon>
        <taxon>Alphaproteobacteria</taxon>
        <taxon>Acetobacterales</taxon>
        <taxon>Elioraeaceae</taxon>
        <taxon>Elioraea</taxon>
    </lineage>
</organism>
<dbReference type="KEGG" id="elio:KO353_08620"/>
<dbReference type="FunFam" id="3.30.540.10:FF:000030">
    <property type="entry name" value="Inositol monophosphatase"/>
    <property type="match status" value="1"/>
</dbReference>
<evidence type="ECO:0000256" key="4">
    <source>
        <dbReference type="ARBA" id="ARBA00022801"/>
    </source>
</evidence>
<evidence type="ECO:0000256" key="3">
    <source>
        <dbReference type="ARBA" id="ARBA00022723"/>
    </source>
</evidence>
<accession>A0A975YID7</accession>
<evidence type="ECO:0000256" key="6">
    <source>
        <dbReference type="PIRSR" id="PIRSR600760-2"/>
    </source>
</evidence>
<dbReference type="InterPro" id="IPR020583">
    <property type="entry name" value="Inositol_monoP_metal-BS"/>
</dbReference>
<dbReference type="EMBL" id="CP076448">
    <property type="protein sequence ID" value="QXM23411.1"/>
    <property type="molecule type" value="Genomic_DNA"/>
</dbReference>
<keyword evidence="5 6" id="KW-0460">Magnesium</keyword>
<gene>
    <name evidence="7" type="ORF">KO353_08620</name>
</gene>
<feature type="binding site" evidence="6">
    <location>
        <position position="214"/>
    </location>
    <ligand>
        <name>Mg(2+)</name>
        <dbReference type="ChEBI" id="CHEBI:18420"/>
        <label>1</label>
        <note>catalytic</note>
    </ligand>
</feature>
<dbReference type="Proteomes" id="UP000694001">
    <property type="component" value="Chromosome"/>
</dbReference>